<reference evidence="6 8" key="1">
    <citation type="submission" date="2019-04" db="EMBL/GenBank/DDBJ databases">
        <title>An improved genome assembly and genetic linkage map for asparagus bean, Vigna unguiculata ssp. sesquipedialis.</title>
        <authorList>
            <person name="Xia Q."/>
            <person name="Zhang R."/>
            <person name="Dong Y."/>
        </authorList>
    </citation>
    <scope>NUCLEOTIDE SEQUENCE [LARGE SCALE GENOMIC DNA]</scope>
    <source>
        <tissue evidence="6">Leaf</tissue>
    </source>
</reference>
<dbReference type="EMBL" id="CP039345">
    <property type="protein sequence ID" value="QCD77211.1"/>
    <property type="molecule type" value="Genomic_DNA"/>
</dbReference>
<feature type="transmembrane region" description="Helical" evidence="5">
    <location>
        <begin position="339"/>
        <end position="361"/>
    </location>
</feature>
<proteinExistence type="predicted"/>
<gene>
    <name evidence="6" type="ORF">DEO72_LG1g833</name>
    <name evidence="7" type="ORF">DEO72_LG1g834</name>
</gene>
<dbReference type="PANTHER" id="PTHR10283:SF82">
    <property type="entry name" value="SOLUTE CARRIER FAMILY 13 MEMBER 2"/>
    <property type="match status" value="1"/>
</dbReference>
<dbReference type="EMBL" id="CP039345">
    <property type="protein sequence ID" value="QCD77212.1"/>
    <property type="molecule type" value="Genomic_DNA"/>
</dbReference>
<organism evidence="6 8">
    <name type="scientific">Vigna unguiculata</name>
    <name type="common">Cowpea</name>
    <dbReference type="NCBI Taxonomy" id="3917"/>
    <lineage>
        <taxon>Eukaryota</taxon>
        <taxon>Viridiplantae</taxon>
        <taxon>Streptophyta</taxon>
        <taxon>Embryophyta</taxon>
        <taxon>Tracheophyta</taxon>
        <taxon>Spermatophyta</taxon>
        <taxon>Magnoliopsida</taxon>
        <taxon>eudicotyledons</taxon>
        <taxon>Gunneridae</taxon>
        <taxon>Pentapetalae</taxon>
        <taxon>rosids</taxon>
        <taxon>fabids</taxon>
        <taxon>Fabales</taxon>
        <taxon>Fabaceae</taxon>
        <taxon>Papilionoideae</taxon>
        <taxon>50 kb inversion clade</taxon>
        <taxon>NPAAA clade</taxon>
        <taxon>indigoferoid/millettioid clade</taxon>
        <taxon>Phaseoleae</taxon>
        <taxon>Vigna</taxon>
    </lineage>
</organism>
<evidence type="ECO:0000256" key="4">
    <source>
        <dbReference type="ARBA" id="ARBA00023136"/>
    </source>
</evidence>
<feature type="transmembrane region" description="Helical" evidence="5">
    <location>
        <begin position="142"/>
        <end position="162"/>
    </location>
</feature>
<feature type="transmembrane region" description="Helical" evidence="5">
    <location>
        <begin position="309"/>
        <end position="327"/>
    </location>
</feature>
<evidence type="ECO:0000256" key="1">
    <source>
        <dbReference type="ARBA" id="ARBA00004141"/>
    </source>
</evidence>
<evidence type="ECO:0000313" key="6">
    <source>
        <dbReference type="EMBL" id="QCD77211.1"/>
    </source>
</evidence>
<feature type="transmembrane region" description="Helical" evidence="5">
    <location>
        <begin position="257"/>
        <end position="280"/>
    </location>
</feature>
<comment type="subcellular location">
    <subcellularLocation>
        <location evidence="1">Membrane</location>
        <topology evidence="1">Multi-pass membrane protein</topology>
    </subcellularLocation>
</comment>
<evidence type="ECO:0000256" key="5">
    <source>
        <dbReference type="SAM" id="Phobius"/>
    </source>
</evidence>
<evidence type="ECO:0000256" key="3">
    <source>
        <dbReference type="ARBA" id="ARBA00022989"/>
    </source>
</evidence>
<feature type="transmembrane region" description="Helical" evidence="5">
    <location>
        <begin position="115"/>
        <end position="133"/>
    </location>
</feature>
<sequence>MTGEETPLPTSDDHGAPLLPVHEAVEGTQSIVSFTMKSILTLENFYVLLGPLLTLLICLFVKLEPPNSQKMLGVAAWVFTWWITQAVPLPVTSLCPLFLFPMFGIASADSVAHSYMNDLVTLILGSFILALAVERYNVHRRLALNVTLLFCTDPVNPALLLLGLCATIFLVSMWLLNVPTAVMMMSVVTGMLQRLPPMQEQSEEVRKFCKAVILTVVYATPIGGMSTLTGTGVNLIIIGMWKSLFPEGKAISFNTWFFFGFPVAILILICFWCILCLLYLSKGTSRALSSYLGKVHLRRDLEDLGPTTFAEKMVLSISGLLIILWMTRRITDDIPGWGVLFHGLVGDGCVSVMVAVLLFIIPNMKREGEKLMSWNDCKKLPWSLVLLLGAGFAVADGVQSSGLADVLSGFLNCLQDTPYMAIVPAVCVICSIITEFITSNAATATLVVPLLYQIAITMHLHPLMLIIPGGIATEFAFWLPTSTPSNALGIATGHIEIKDMLKVGVPLKVAGIVVLSLLMPSLGTIVFGIHNDTREQLILMKENSWLVAN</sequence>
<feature type="transmembrane region" description="Helical" evidence="5">
    <location>
        <begin position="509"/>
        <end position="530"/>
    </location>
</feature>
<evidence type="ECO:0000313" key="8">
    <source>
        <dbReference type="Proteomes" id="UP000501690"/>
    </source>
</evidence>
<keyword evidence="2 5" id="KW-0812">Transmembrane</keyword>
<evidence type="ECO:0000313" key="7">
    <source>
        <dbReference type="EMBL" id="QCD77212.1"/>
    </source>
</evidence>
<dbReference type="GO" id="GO:0015140">
    <property type="term" value="F:malate transmembrane transporter activity"/>
    <property type="evidence" value="ECO:0007669"/>
    <property type="project" value="UniProtKB-ARBA"/>
</dbReference>
<keyword evidence="4 5" id="KW-0472">Membrane</keyword>
<feature type="transmembrane region" description="Helical" evidence="5">
    <location>
        <begin position="382"/>
        <end position="399"/>
    </location>
</feature>
<feature type="transmembrane region" description="Helical" evidence="5">
    <location>
        <begin position="75"/>
        <end position="103"/>
    </location>
</feature>
<feature type="transmembrane region" description="Helical" evidence="5">
    <location>
        <begin position="168"/>
        <end position="192"/>
    </location>
</feature>
<protein>
    <submittedName>
        <fullName evidence="6">Solute carrier family 13</fullName>
    </submittedName>
</protein>
<feature type="transmembrane region" description="Helical" evidence="5">
    <location>
        <begin position="212"/>
        <end position="237"/>
    </location>
</feature>
<keyword evidence="3 5" id="KW-1133">Transmembrane helix</keyword>
<dbReference type="GO" id="GO:0005886">
    <property type="term" value="C:plasma membrane"/>
    <property type="evidence" value="ECO:0007669"/>
    <property type="project" value="TreeGrafter"/>
</dbReference>
<evidence type="ECO:0000256" key="2">
    <source>
        <dbReference type="ARBA" id="ARBA00022692"/>
    </source>
</evidence>
<feature type="transmembrane region" description="Helical" evidence="5">
    <location>
        <begin position="45"/>
        <end position="63"/>
    </location>
</feature>
<feature type="transmembrane region" description="Helical" evidence="5">
    <location>
        <begin position="450"/>
        <end position="471"/>
    </location>
</feature>
<keyword evidence="8" id="KW-1185">Reference proteome</keyword>
<feature type="transmembrane region" description="Helical" evidence="5">
    <location>
        <begin position="419"/>
        <end position="438"/>
    </location>
</feature>
<dbReference type="PANTHER" id="PTHR10283">
    <property type="entry name" value="SOLUTE CARRIER FAMILY 13 MEMBER"/>
    <property type="match status" value="1"/>
</dbReference>
<dbReference type="Pfam" id="PF00939">
    <property type="entry name" value="Na_sulph_symp"/>
    <property type="match status" value="1"/>
</dbReference>
<dbReference type="InterPro" id="IPR001898">
    <property type="entry name" value="SLC13A/DASS"/>
</dbReference>
<name>A0A4D6KRG7_VIGUN</name>
<accession>A0A4D6KRG7</accession>
<dbReference type="Proteomes" id="UP000501690">
    <property type="component" value="Linkage Group LG1"/>
</dbReference>
<dbReference type="AlphaFoldDB" id="A0A4D6KRG7"/>